<reference evidence="11 12" key="1">
    <citation type="submission" date="2020-06" db="EMBL/GenBank/DDBJ databases">
        <authorList>
            <person name="Li R."/>
            <person name="Bekaert M."/>
        </authorList>
    </citation>
    <scope>NUCLEOTIDE SEQUENCE [LARGE SCALE GENOMIC DNA]</scope>
    <source>
        <strain evidence="12">wild</strain>
    </source>
</reference>
<evidence type="ECO:0000259" key="10">
    <source>
        <dbReference type="PROSITE" id="PS50835"/>
    </source>
</evidence>
<evidence type="ECO:0000256" key="6">
    <source>
        <dbReference type="ARBA" id="ARBA00023180"/>
    </source>
</evidence>
<dbReference type="Gene3D" id="2.60.40.10">
    <property type="entry name" value="Immunoglobulins"/>
    <property type="match status" value="1"/>
</dbReference>
<keyword evidence="8" id="KW-1133">Transmembrane helix</keyword>
<feature type="disulfide bond" evidence="7">
    <location>
        <begin position="38"/>
        <end position="47"/>
    </location>
</feature>
<dbReference type="Proteomes" id="UP000507470">
    <property type="component" value="Unassembled WGS sequence"/>
</dbReference>
<dbReference type="EMBL" id="CACVKT020003686">
    <property type="protein sequence ID" value="CAC5385079.1"/>
    <property type="molecule type" value="Genomic_DNA"/>
</dbReference>
<comment type="subcellular location">
    <subcellularLocation>
        <location evidence="1">Membrane</location>
    </subcellularLocation>
</comment>
<comment type="caution">
    <text evidence="7">Lacks conserved residue(s) required for the propagation of feature annotation.</text>
</comment>
<dbReference type="InterPro" id="IPR007110">
    <property type="entry name" value="Ig-like_dom"/>
</dbReference>
<protein>
    <recommendedName>
        <fullName evidence="13">Ig-like domain-containing protein</fullName>
    </recommendedName>
</protein>
<dbReference type="SMART" id="SM00409">
    <property type="entry name" value="IG"/>
    <property type="match status" value="1"/>
</dbReference>
<keyword evidence="4 8" id="KW-0472">Membrane</keyword>
<keyword evidence="3" id="KW-0677">Repeat</keyword>
<sequence length="251" mass="28058">MMNCTSNVVNVDIDDCVSLPCQNGGTCIDRVNGFNCSCTSEYEGIYCEKEVLSRETEVQVNENESALLICVVYHMDTTSTLFWTRSVDNTSVVLSEYAEGGARMSPNLFFANIKWSDEGTYTCHVQTVDGMIDTNEVRVLLNTSTAMCPCRCAYRRKLEYWASKIAPNKTLNELLQDLQPVIRKIKVELSVKKSKLSLEISKHISAVDNRKSSQTIGVVGAVLIIIVLGVILLLDFSTLLYHFRTGFSPRI</sequence>
<evidence type="ECO:0000256" key="4">
    <source>
        <dbReference type="ARBA" id="ARBA00023136"/>
    </source>
</evidence>
<dbReference type="InterPro" id="IPR018097">
    <property type="entry name" value="EGF_Ca-bd_CS"/>
</dbReference>
<dbReference type="PANTHER" id="PTHR24049">
    <property type="entry name" value="CRUMBS FAMILY MEMBER"/>
    <property type="match status" value="1"/>
</dbReference>
<dbReference type="CDD" id="cd00054">
    <property type="entry name" value="EGF_CA"/>
    <property type="match status" value="1"/>
</dbReference>
<evidence type="ECO:0000259" key="9">
    <source>
        <dbReference type="PROSITE" id="PS50026"/>
    </source>
</evidence>
<dbReference type="Pfam" id="PF00008">
    <property type="entry name" value="EGF"/>
    <property type="match status" value="1"/>
</dbReference>
<dbReference type="SUPFAM" id="SSF48726">
    <property type="entry name" value="Immunoglobulin"/>
    <property type="match status" value="1"/>
</dbReference>
<dbReference type="InterPro" id="IPR003599">
    <property type="entry name" value="Ig_sub"/>
</dbReference>
<dbReference type="PRINTS" id="PR00010">
    <property type="entry name" value="EGFBLOOD"/>
</dbReference>
<keyword evidence="6" id="KW-0325">Glycoprotein</keyword>
<dbReference type="PROSITE" id="PS00010">
    <property type="entry name" value="ASX_HYDROXYL"/>
    <property type="match status" value="1"/>
</dbReference>
<evidence type="ECO:0000256" key="7">
    <source>
        <dbReference type="PROSITE-ProRule" id="PRU00076"/>
    </source>
</evidence>
<dbReference type="GO" id="GO:0005509">
    <property type="term" value="F:calcium ion binding"/>
    <property type="evidence" value="ECO:0007669"/>
    <property type="project" value="InterPro"/>
</dbReference>
<dbReference type="InterPro" id="IPR013783">
    <property type="entry name" value="Ig-like_fold"/>
</dbReference>
<keyword evidence="8" id="KW-0812">Transmembrane</keyword>
<evidence type="ECO:0000256" key="3">
    <source>
        <dbReference type="ARBA" id="ARBA00022737"/>
    </source>
</evidence>
<feature type="domain" description="Ig-like" evidence="10">
    <location>
        <begin position="49"/>
        <end position="138"/>
    </location>
</feature>
<accession>A0A6J8BQM3</accession>
<dbReference type="FunFam" id="2.10.25.10:FF:000309">
    <property type="entry name" value="Uncharacterized protein, isoform A"/>
    <property type="match status" value="1"/>
</dbReference>
<dbReference type="SMART" id="SM00408">
    <property type="entry name" value="IGc2"/>
    <property type="match status" value="1"/>
</dbReference>
<evidence type="ECO:0008006" key="13">
    <source>
        <dbReference type="Google" id="ProtNLM"/>
    </source>
</evidence>
<dbReference type="AlphaFoldDB" id="A0A6J8BQM3"/>
<feature type="domain" description="EGF-like" evidence="9">
    <location>
        <begin position="12"/>
        <end position="48"/>
    </location>
</feature>
<dbReference type="Gene3D" id="2.10.25.10">
    <property type="entry name" value="Laminin"/>
    <property type="match status" value="1"/>
</dbReference>
<dbReference type="InterPro" id="IPR051022">
    <property type="entry name" value="Notch_Cell-Fate_Det"/>
</dbReference>
<gene>
    <name evidence="11" type="ORF">MCOR_20658</name>
</gene>
<proteinExistence type="predicted"/>
<dbReference type="SMART" id="SM00179">
    <property type="entry name" value="EGF_CA"/>
    <property type="match status" value="1"/>
</dbReference>
<feature type="transmembrane region" description="Helical" evidence="8">
    <location>
        <begin position="216"/>
        <end position="241"/>
    </location>
</feature>
<dbReference type="SUPFAM" id="SSF57196">
    <property type="entry name" value="EGF/Laminin"/>
    <property type="match status" value="1"/>
</dbReference>
<dbReference type="PROSITE" id="PS00022">
    <property type="entry name" value="EGF_1"/>
    <property type="match status" value="1"/>
</dbReference>
<dbReference type="PROSITE" id="PS50835">
    <property type="entry name" value="IG_LIKE"/>
    <property type="match status" value="1"/>
</dbReference>
<evidence type="ECO:0000313" key="11">
    <source>
        <dbReference type="EMBL" id="CAC5385079.1"/>
    </source>
</evidence>
<evidence type="ECO:0000256" key="1">
    <source>
        <dbReference type="ARBA" id="ARBA00004370"/>
    </source>
</evidence>
<keyword evidence="12" id="KW-1185">Reference proteome</keyword>
<dbReference type="PROSITE" id="PS01187">
    <property type="entry name" value="EGF_CA"/>
    <property type="match status" value="1"/>
</dbReference>
<dbReference type="InterPro" id="IPR000742">
    <property type="entry name" value="EGF"/>
</dbReference>
<name>A0A6J8BQM3_MYTCO</name>
<dbReference type="OrthoDB" id="9631130at2759"/>
<dbReference type="PROSITE" id="PS50026">
    <property type="entry name" value="EGF_3"/>
    <property type="match status" value="1"/>
</dbReference>
<keyword evidence="2 7" id="KW-0245">EGF-like domain</keyword>
<evidence type="ECO:0000256" key="5">
    <source>
        <dbReference type="ARBA" id="ARBA00023157"/>
    </source>
</evidence>
<organism evidence="11 12">
    <name type="scientific">Mytilus coruscus</name>
    <name type="common">Sea mussel</name>
    <dbReference type="NCBI Taxonomy" id="42192"/>
    <lineage>
        <taxon>Eukaryota</taxon>
        <taxon>Metazoa</taxon>
        <taxon>Spiralia</taxon>
        <taxon>Lophotrochozoa</taxon>
        <taxon>Mollusca</taxon>
        <taxon>Bivalvia</taxon>
        <taxon>Autobranchia</taxon>
        <taxon>Pteriomorphia</taxon>
        <taxon>Mytilida</taxon>
        <taxon>Mytiloidea</taxon>
        <taxon>Mytilidae</taxon>
        <taxon>Mytilinae</taxon>
        <taxon>Mytilus</taxon>
    </lineage>
</organism>
<dbReference type="InterPro" id="IPR000152">
    <property type="entry name" value="EGF-type_Asp/Asn_hydroxyl_site"/>
</dbReference>
<dbReference type="InterPro" id="IPR003598">
    <property type="entry name" value="Ig_sub2"/>
</dbReference>
<dbReference type="SMART" id="SM00181">
    <property type="entry name" value="EGF"/>
    <property type="match status" value="1"/>
</dbReference>
<dbReference type="InterPro" id="IPR036179">
    <property type="entry name" value="Ig-like_dom_sf"/>
</dbReference>
<dbReference type="InterPro" id="IPR001881">
    <property type="entry name" value="EGF-like_Ca-bd_dom"/>
</dbReference>
<evidence type="ECO:0000313" key="12">
    <source>
        <dbReference type="Proteomes" id="UP000507470"/>
    </source>
</evidence>
<evidence type="ECO:0000256" key="8">
    <source>
        <dbReference type="SAM" id="Phobius"/>
    </source>
</evidence>
<keyword evidence="5 7" id="KW-1015">Disulfide bond</keyword>
<evidence type="ECO:0000256" key="2">
    <source>
        <dbReference type="ARBA" id="ARBA00022536"/>
    </source>
</evidence>
<dbReference type="GO" id="GO:0016020">
    <property type="term" value="C:membrane"/>
    <property type="evidence" value="ECO:0007669"/>
    <property type="project" value="UniProtKB-SubCell"/>
</dbReference>